<keyword evidence="1" id="KW-0813">Transport</keyword>
<dbReference type="AlphaFoldDB" id="A0A1G8L1Y0"/>
<keyword evidence="6" id="KW-1185">Reference proteome</keyword>
<dbReference type="InterPro" id="IPR017871">
    <property type="entry name" value="ABC_transporter-like_CS"/>
</dbReference>
<dbReference type="InterPro" id="IPR003593">
    <property type="entry name" value="AAA+_ATPase"/>
</dbReference>
<accession>A0A1G8L1Y0</accession>
<reference evidence="6" key="1">
    <citation type="submission" date="2016-10" db="EMBL/GenBank/DDBJ databases">
        <authorList>
            <person name="Varghese N."/>
            <person name="Submissions S."/>
        </authorList>
    </citation>
    <scope>NUCLEOTIDE SEQUENCE [LARGE SCALE GENOMIC DNA]</scope>
    <source>
        <strain evidence="6">DSM 26424</strain>
    </source>
</reference>
<dbReference type="SUPFAM" id="SSF52540">
    <property type="entry name" value="P-loop containing nucleoside triphosphate hydrolases"/>
    <property type="match status" value="1"/>
</dbReference>
<dbReference type="Proteomes" id="UP000199093">
    <property type="component" value="Unassembled WGS sequence"/>
</dbReference>
<evidence type="ECO:0000259" key="4">
    <source>
        <dbReference type="PROSITE" id="PS50893"/>
    </source>
</evidence>
<dbReference type="PROSITE" id="PS00211">
    <property type="entry name" value="ABC_TRANSPORTER_1"/>
    <property type="match status" value="1"/>
</dbReference>
<feature type="domain" description="ABC transporter" evidence="4">
    <location>
        <begin position="24"/>
        <end position="245"/>
    </location>
</feature>
<dbReference type="Pfam" id="PF00005">
    <property type="entry name" value="ABC_tran"/>
    <property type="match status" value="1"/>
</dbReference>
<evidence type="ECO:0000313" key="6">
    <source>
        <dbReference type="Proteomes" id="UP000199093"/>
    </source>
</evidence>
<keyword evidence="3 5" id="KW-0067">ATP-binding</keyword>
<dbReference type="GO" id="GO:0016887">
    <property type="term" value="F:ATP hydrolysis activity"/>
    <property type="evidence" value="ECO:0007669"/>
    <property type="project" value="InterPro"/>
</dbReference>
<dbReference type="PROSITE" id="PS50893">
    <property type="entry name" value="ABC_TRANSPORTER_2"/>
    <property type="match status" value="1"/>
</dbReference>
<evidence type="ECO:0000256" key="2">
    <source>
        <dbReference type="ARBA" id="ARBA00022741"/>
    </source>
</evidence>
<dbReference type="SMART" id="SM00382">
    <property type="entry name" value="AAA"/>
    <property type="match status" value="1"/>
</dbReference>
<dbReference type="Gene3D" id="3.40.50.300">
    <property type="entry name" value="P-loop containing nucleotide triphosphate hydrolases"/>
    <property type="match status" value="1"/>
</dbReference>
<name>A0A1G8L1Y0_9RHOB</name>
<proteinExistence type="predicted"/>
<dbReference type="InterPro" id="IPR027417">
    <property type="entry name" value="P-loop_NTPase"/>
</dbReference>
<evidence type="ECO:0000313" key="5">
    <source>
        <dbReference type="EMBL" id="SDI49685.1"/>
    </source>
</evidence>
<dbReference type="RefSeq" id="WP_089845615.1">
    <property type="nucleotide sequence ID" value="NZ_FNEJ01000005.1"/>
</dbReference>
<dbReference type="PANTHER" id="PTHR42939">
    <property type="entry name" value="ABC TRANSPORTER ATP-BINDING PROTEIN ALBC-RELATED"/>
    <property type="match status" value="1"/>
</dbReference>
<dbReference type="InterPro" id="IPR003439">
    <property type="entry name" value="ABC_transporter-like_ATP-bd"/>
</dbReference>
<dbReference type="EMBL" id="FNEJ01000005">
    <property type="protein sequence ID" value="SDI49685.1"/>
    <property type="molecule type" value="Genomic_DNA"/>
</dbReference>
<gene>
    <name evidence="5" type="ORF">SAMN04487993_1005233</name>
</gene>
<dbReference type="STRING" id="555512.SAMN04487993_1005233"/>
<dbReference type="PANTHER" id="PTHR42939:SF1">
    <property type="entry name" value="ABC TRANSPORTER ATP-BINDING PROTEIN ALBC-RELATED"/>
    <property type="match status" value="1"/>
</dbReference>
<dbReference type="OrthoDB" id="9802264at2"/>
<dbReference type="InterPro" id="IPR051782">
    <property type="entry name" value="ABC_Transporter_VariousFunc"/>
</dbReference>
<keyword evidence="2" id="KW-0547">Nucleotide-binding</keyword>
<protein>
    <submittedName>
        <fullName evidence="5">Tungstate transport system ATP-binding protein</fullName>
    </submittedName>
</protein>
<evidence type="ECO:0000256" key="1">
    <source>
        <dbReference type="ARBA" id="ARBA00022448"/>
    </source>
</evidence>
<evidence type="ECO:0000256" key="3">
    <source>
        <dbReference type="ARBA" id="ARBA00022840"/>
    </source>
</evidence>
<dbReference type="GO" id="GO:0005524">
    <property type="term" value="F:ATP binding"/>
    <property type="evidence" value="ECO:0007669"/>
    <property type="project" value="UniProtKB-KW"/>
</dbReference>
<organism evidence="5 6">
    <name type="scientific">Salipiger marinus</name>
    <dbReference type="NCBI Taxonomy" id="555512"/>
    <lineage>
        <taxon>Bacteria</taxon>
        <taxon>Pseudomonadati</taxon>
        <taxon>Pseudomonadota</taxon>
        <taxon>Alphaproteobacteria</taxon>
        <taxon>Rhodobacterales</taxon>
        <taxon>Roseobacteraceae</taxon>
        <taxon>Salipiger</taxon>
    </lineage>
</organism>
<sequence>MSELTAFRTQAKAASPALSPLLPLEVRGLRLGFGGAPVLDGLDLRLGASGCTMVMGPNGAGKSLLLKLLHGLMAPDAGSLSWNGSPPGQATVRQALVFQKPVLLRRSVIANMDFVVRARGVDPARRDHLLQEVGLAHKARQPARQLSGGEAQRLALARALLTDPEVLLLDEPTASLDPASVLVIERIVAAARDRGTRIIFVTHDIGQARRMADDVVFLHRGRVAEHSRASAFFPTPSSAAARDYLNGKIVV</sequence>